<dbReference type="GO" id="GO:0022857">
    <property type="term" value="F:transmembrane transporter activity"/>
    <property type="evidence" value="ECO:0007669"/>
    <property type="project" value="InterPro"/>
</dbReference>
<feature type="transmembrane region" description="Helical" evidence="5">
    <location>
        <begin position="42"/>
        <end position="62"/>
    </location>
</feature>
<dbReference type="InterPro" id="IPR000109">
    <property type="entry name" value="POT_fam"/>
</dbReference>
<evidence type="ECO:0000313" key="7">
    <source>
        <dbReference type="Proteomes" id="UP000045706"/>
    </source>
</evidence>
<evidence type="ECO:0000256" key="5">
    <source>
        <dbReference type="SAM" id="Phobius"/>
    </source>
</evidence>
<dbReference type="InterPro" id="IPR036259">
    <property type="entry name" value="MFS_trans_sf"/>
</dbReference>
<dbReference type="SUPFAM" id="SSF103473">
    <property type="entry name" value="MFS general substrate transporter"/>
    <property type="match status" value="1"/>
</dbReference>
<dbReference type="Pfam" id="PF00854">
    <property type="entry name" value="PTR2"/>
    <property type="match status" value="1"/>
</dbReference>
<evidence type="ECO:0000313" key="6">
    <source>
        <dbReference type="EMBL" id="CRK20037.1"/>
    </source>
</evidence>
<reference evidence="7" key="1">
    <citation type="submission" date="2015-05" db="EMBL/GenBank/DDBJ databases">
        <authorList>
            <person name="Fogelqvist Johan"/>
        </authorList>
    </citation>
    <scope>NUCLEOTIDE SEQUENCE [LARGE SCALE GENOMIC DNA]</scope>
</reference>
<evidence type="ECO:0008006" key="8">
    <source>
        <dbReference type="Google" id="ProtNLM"/>
    </source>
</evidence>
<evidence type="ECO:0000256" key="4">
    <source>
        <dbReference type="ARBA" id="ARBA00023136"/>
    </source>
</evidence>
<proteinExistence type="predicted"/>
<sequence length="121" mass="13030">MSVWIQTPCYILIALSEVLASITGLEYAFTKAPRNMRGLVTGVFWSVLAISSALAQAFVGLATDPLLVWLYTTIACISGAGGLGFWLAFRKLDDEEDALNALPESTYKGRGPEAELESKAV</sequence>
<name>A0A0G4LDB8_VERLO</name>
<feature type="transmembrane region" description="Helical" evidence="5">
    <location>
        <begin position="12"/>
        <end position="30"/>
    </location>
</feature>
<keyword evidence="4 5" id="KW-0472">Membrane</keyword>
<dbReference type="GO" id="GO:0016020">
    <property type="term" value="C:membrane"/>
    <property type="evidence" value="ECO:0007669"/>
    <property type="project" value="UniProtKB-SubCell"/>
</dbReference>
<comment type="subcellular location">
    <subcellularLocation>
        <location evidence="1">Membrane</location>
        <topology evidence="1">Multi-pass membrane protein</topology>
    </subcellularLocation>
</comment>
<evidence type="ECO:0000256" key="1">
    <source>
        <dbReference type="ARBA" id="ARBA00004141"/>
    </source>
</evidence>
<gene>
    <name evidence="6" type="ORF">BN1723_017821</name>
</gene>
<dbReference type="Proteomes" id="UP000045706">
    <property type="component" value="Unassembled WGS sequence"/>
</dbReference>
<evidence type="ECO:0000256" key="2">
    <source>
        <dbReference type="ARBA" id="ARBA00022692"/>
    </source>
</evidence>
<keyword evidence="2 5" id="KW-0812">Transmembrane</keyword>
<evidence type="ECO:0000256" key="3">
    <source>
        <dbReference type="ARBA" id="ARBA00022989"/>
    </source>
</evidence>
<feature type="transmembrane region" description="Helical" evidence="5">
    <location>
        <begin position="68"/>
        <end position="89"/>
    </location>
</feature>
<dbReference type="Gene3D" id="1.20.1250.20">
    <property type="entry name" value="MFS general substrate transporter like domains"/>
    <property type="match status" value="1"/>
</dbReference>
<organism evidence="6 7">
    <name type="scientific">Verticillium longisporum</name>
    <name type="common">Verticillium dahliae var. longisporum</name>
    <dbReference type="NCBI Taxonomy" id="100787"/>
    <lineage>
        <taxon>Eukaryota</taxon>
        <taxon>Fungi</taxon>
        <taxon>Dikarya</taxon>
        <taxon>Ascomycota</taxon>
        <taxon>Pezizomycotina</taxon>
        <taxon>Sordariomycetes</taxon>
        <taxon>Hypocreomycetidae</taxon>
        <taxon>Glomerellales</taxon>
        <taxon>Plectosphaerellaceae</taxon>
        <taxon>Verticillium</taxon>
    </lineage>
</organism>
<dbReference type="EMBL" id="CVQI01010558">
    <property type="protein sequence ID" value="CRK20037.1"/>
    <property type="molecule type" value="Genomic_DNA"/>
</dbReference>
<protein>
    <recommendedName>
        <fullName evidence="8">Major facilitator superfamily (MFS) profile domain-containing protein</fullName>
    </recommendedName>
</protein>
<accession>A0A0G4LDB8</accession>
<dbReference type="AlphaFoldDB" id="A0A0G4LDB8"/>
<keyword evidence="3 5" id="KW-1133">Transmembrane helix</keyword>